<feature type="region of interest" description="Disordered" evidence="2">
    <location>
        <begin position="211"/>
        <end position="300"/>
    </location>
</feature>
<gene>
    <name evidence="4" type="ORF">KUTeg_007611</name>
</gene>
<keyword evidence="1" id="KW-0175">Coiled coil</keyword>
<feature type="region of interest" description="Disordered" evidence="2">
    <location>
        <begin position="1"/>
        <end position="72"/>
    </location>
</feature>
<organism evidence="4 5">
    <name type="scientific">Tegillarca granosa</name>
    <name type="common">Malaysian cockle</name>
    <name type="synonym">Anadara granosa</name>
    <dbReference type="NCBI Taxonomy" id="220873"/>
    <lineage>
        <taxon>Eukaryota</taxon>
        <taxon>Metazoa</taxon>
        <taxon>Spiralia</taxon>
        <taxon>Lophotrochozoa</taxon>
        <taxon>Mollusca</taxon>
        <taxon>Bivalvia</taxon>
        <taxon>Autobranchia</taxon>
        <taxon>Pteriomorphia</taxon>
        <taxon>Arcoida</taxon>
        <taxon>Arcoidea</taxon>
        <taxon>Arcidae</taxon>
        <taxon>Tegillarca</taxon>
    </lineage>
</organism>
<evidence type="ECO:0000256" key="1">
    <source>
        <dbReference type="SAM" id="Coils"/>
    </source>
</evidence>
<feature type="region of interest" description="Disordered" evidence="2">
    <location>
        <begin position="346"/>
        <end position="429"/>
    </location>
</feature>
<feature type="compositionally biased region" description="Basic and acidic residues" evidence="2">
    <location>
        <begin position="270"/>
        <end position="297"/>
    </location>
</feature>
<evidence type="ECO:0000259" key="3">
    <source>
        <dbReference type="Pfam" id="PF22938"/>
    </source>
</evidence>
<sequence length="659" mass="74733">MPGRQGRRKRSQNSPEPVPEMVTEGADPRYGVYSYDQPAAQHNGMNTSPPVYAYDQPSDSRISSSQTTPRQNYCNNAIARGDMEEARSSSVNAQCTLHEFIDGDNSDLNVVPGADIQIIHSESDTPTMVDKQQTPILDGSQRLINAISNLDQKLERFQDLTQKMIENTTIMQEKMIENSNAMNERLIEIFTSSINGLNEKMDVLTDMYRKRPTKSARGDNSNPSMTISHSSRERLTNDQRQKTRNIARRKSSHINNSDSDKRKKNNSRVKFIDENKKLVDKKKNDDSPHDQNEKNDDSNEVANQMCRLAEAVQGLVQQNNNTFTGKQCQLCFKKGHEARDCYSGMKYVKSTSSPGNAAYRNLSSRRPPMRPDNRPSLPPNSSNEDKFQNREQNQNQKQWSVPQTQSSVKTNTSGAEWSSGQQSNSWQFSQPDGAIATTHAADIASPRGSLVKPNVNTDKDQLNLENYTDCLNSEVISIKIADLNNFHNNEKLHSKGNNSILIQSTEPSSDTNISSANKTEDLNVNVLDQNMILQEKDQNISYIKEAVQKNERPSNRATKRQKSHYDMKATMSKLKIGEAVYYMGVYRKEGVCPKLQPVYTGPHLIIQKINELNYKIQLDVNGSEKVVHIDKLKLYKNENLPKWLLKKQKEVQRNENLNK</sequence>
<dbReference type="Pfam" id="PF22938">
    <property type="entry name" value="Integrase_p58_C"/>
    <property type="match status" value="1"/>
</dbReference>
<name>A0ABQ9FH35_TEGGR</name>
<evidence type="ECO:0000313" key="5">
    <source>
        <dbReference type="Proteomes" id="UP001217089"/>
    </source>
</evidence>
<feature type="domain" description="Integrase p58-like C-terminal" evidence="3">
    <location>
        <begin position="601"/>
        <end position="633"/>
    </location>
</feature>
<feature type="compositionally biased region" description="Polar residues" evidence="2">
    <location>
        <begin position="57"/>
        <end position="72"/>
    </location>
</feature>
<reference evidence="4 5" key="1">
    <citation type="submission" date="2022-12" db="EMBL/GenBank/DDBJ databases">
        <title>Chromosome-level genome of Tegillarca granosa.</title>
        <authorList>
            <person name="Kim J."/>
        </authorList>
    </citation>
    <scope>NUCLEOTIDE SEQUENCE [LARGE SCALE GENOMIC DNA]</scope>
    <source>
        <strain evidence="4">Teg-2019</strain>
        <tissue evidence="4">Adductor muscle</tissue>
    </source>
</reference>
<feature type="compositionally biased region" description="Basic and acidic residues" evidence="2">
    <location>
        <begin position="230"/>
        <end position="241"/>
    </location>
</feature>
<dbReference type="EMBL" id="JARBDR010000337">
    <property type="protein sequence ID" value="KAJ8315461.1"/>
    <property type="molecule type" value="Genomic_DNA"/>
</dbReference>
<dbReference type="Proteomes" id="UP001217089">
    <property type="component" value="Unassembled WGS sequence"/>
</dbReference>
<feature type="compositionally biased region" description="Polar residues" evidence="2">
    <location>
        <begin position="218"/>
        <end position="229"/>
    </location>
</feature>
<evidence type="ECO:0000313" key="4">
    <source>
        <dbReference type="EMBL" id="KAJ8315461.1"/>
    </source>
</evidence>
<proteinExistence type="predicted"/>
<feature type="compositionally biased region" description="Basic residues" evidence="2">
    <location>
        <begin position="1"/>
        <end position="11"/>
    </location>
</feature>
<accession>A0ABQ9FH35</accession>
<keyword evidence="5" id="KW-1185">Reference proteome</keyword>
<evidence type="ECO:0000256" key="2">
    <source>
        <dbReference type="SAM" id="MobiDB-lite"/>
    </source>
</evidence>
<dbReference type="InterPro" id="IPR054465">
    <property type="entry name" value="Integrase_p58-like_C"/>
</dbReference>
<protein>
    <recommendedName>
        <fullName evidence="3">Integrase p58-like C-terminal domain-containing protein</fullName>
    </recommendedName>
</protein>
<feature type="coiled-coil region" evidence="1">
    <location>
        <begin position="140"/>
        <end position="167"/>
    </location>
</feature>
<feature type="compositionally biased region" description="Polar residues" evidence="2">
    <location>
        <begin position="390"/>
        <end position="429"/>
    </location>
</feature>
<feature type="compositionally biased region" description="Basic residues" evidence="2">
    <location>
        <begin position="242"/>
        <end position="252"/>
    </location>
</feature>
<comment type="caution">
    <text evidence="4">The sequence shown here is derived from an EMBL/GenBank/DDBJ whole genome shotgun (WGS) entry which is preliminary data.</text>
</comment>